<accession>A0ACD1FVG9</accession>
<evidence type="ECO:0000313" key="1">
    <source>
        <dbReference type="EMBL" id="RAH40921.1"/>
    </source>
</evidence>
<sequence>MPNLNPNRLTKYSAIQMTSTGLRTATTAPTAPQCPRPPPCRRCNAITSQYIVSENNENGNAKRPYYRCHHCGTFACFADLRGVHPDNPACDCEGQLPCRLQVASQNDRRCFPGALFYTCAVGGCNYFQRLEDENGEAVVIFEESIPAGLQGARYMEARGL</sequence>
<protein>
    <submittedName>
        <fullName evidence="1">Uncharacterized protein</fullName>
    </submittedName>
</protein>
<evidence type="ECO:0000313" key="2">
    <source>
        <dbReference type="Proteomes" id="UP000249057"/>
    </source>
</evidence>
<gene>
    <name evidence="1" type="ORF">BO95DRAFT_507754</name>
</gene>
<dbReference type="EMBL" id="KZ825397">
    <property type="protein sequence ID" value="RAH40921.1"/>
    <property type="molecule type" value="Genomic_DNA"/>
</dbReference>
<reference evidence="1" key="1">
    <citation type="submission" date="2018-02" db="EMBL/GenBank/DDBJ databases">
        <title>The genomes of Aspergillus section Nigri reveals drivers in fungal speciation.</title>
        <authorList>
            <consortium name="DOE Joint Genome Institute"/>
            <person name="Vesth T.C."/>
            <person name="Nybo J."/>
            <person name="Theobald S."/>
            <person name="Brandl J."/>
            <person name="Frisvad J.C."/>
            <person name="Nielsen K.F."/>
            <person name="Lyhne E.K."/>
            <person name="Kogle M.E."/>
            <person name="Kuo A."/>
            <person name="Riley R."/>
            <person name="Clum A."/>
            <person name="Nolan M."/>
            <person name="Lipzen A."/>
            <person name="Salamov A."/>
            <person name="Henrissat B."/>
            <person name="Wiebenga A."/>
            <person name="De vries R.P."/>
            <person name="Grigoriev I.V."/>
            <person name="Mortensen U.H."/>
            <person name="Andersen M.R."/>
            <person name="Baker S.E."/>
        </authorList>
    </citation>
    <scope>NUCLEOTIDE SEQUENCE</scope>
    <source>
        <strain evidence="1">CBS 621.78</strain>
    </source>
</reference>
<dbReference type="Proteomes" id="UP000249057">
    <property type="component" value="Unassembled WGS sequence"/>
</dbReference>
<name>A0ACD1FVG9_9EURO</name>
<proteinExistence type="predicted"/>
<organism evidence="1 2">
    <name type="scientific">Aspergillus brunneoviolaceus CBS 621.78</name>
    <dbReference type="NCBI Taxonomy" id="1450534"/>
    <lineage>
        <taxon>Eukaryota</taxon>
        <taxon>Fungi</taxon>
        <taxon>Dikarya</taxon>
        <taxon>Ascomycota</taxon>
        <taxon>Pezizomycotina</taxon>
        <taxon>Eurotiomycetes</taxon>
        <taxon>Eurotiomycetidae</taxon>
        <taxon>Eurotiales</taxon>
        <taxon>Aspergillaceae</taxon>
        <taxon>Aspergillus</taxon>
        <taxon>Aspergillus subgen. Circumdati</taxon>
    </lineage>
</organism>
<keyword evidence="2" id="KW-1185">Reference proteome</keyword>